<gene>
    <name evidence="2" type="ORF">G7Y85_04825</name>
</gene>
<feature type="transmembrane region" description="Helical" evidence="1">
    <location>
        <begin position="132"/>
        <end position="154"/>
    </location>
</feature>
<comment type="caution">
    <text evidence="2">The sequence shown here is derived from an EMBL/GenBank/DDBJ whole genome shotgun (WGS) entry which is preliminary data.</text>
</comment>
<accession>A0A6M2BPS4</accession>
<keyword evidence="1" id="KW-1133">Transmembrane helix</keyword>
<dbReference type="EMBL" id="JAAMOW010000002">
    <property type="protein sequence ID" value="NGY04079.1"/>
    <property type="molecule type" value="Genomic_DNA"/>
</dbReference>
<keyword evidence="3" id="KW-1185">Reference proteome</keyword>
<protein>
    <recommendedName>
        <fullName evidence="4">DUF1761 domain-containing protein</fullName>
    </recommendedName>
</protein>
<sequence>MISIIQLWLPILVSAVGVFVASSLVHMVFKWHNADYLKLTNEDEVAAALRKSGAPPGQYVIPHCLDMKDLQTQDMQQKFQEGPVGYINLRPNGMPNMGKSLGQWFALSVLISLLAAIVAGAALPIGAVRCSAFIMTGLLAFAAYGCGSISGGIWKGQTWISVFRDLLDAVIYGAVTGGVFAWLWPH</sequence>
<name>A0A6M2BPS4_9GAMM</name>
<evidence type="ECO:0000256" key="1">
    <source>
        <dbReference type="SAM" id="Phobius"/>
    </source>
</evidence>
<evidence type="ECO:0008006" key="4">
    <source>
        <dbReference type="Google" id="ProtNLM"/>
    </source>
</evidence>
<dbReference type="RefSeq" id="WP_166252628.1">
    <property type="nucleotide sequence ID" value="NZ_JAAMOW010000002.1"/>
</dbReference>
<feature type="transmembrane region" description="Helical" evidence="1">
    <location>
        <begin position="104"/>
        <end position="126"/>
    </location>
</feature>
<feature type="transmembrane region" description="Helical" evidence="1">
    <location>
        <begin position="6"/>
        <end position="29"/>
    </location>
</feature>
<reference evidence="2 3" key="1">
    <citation type="journal article" date="2014" name="Int. J. Syst. Evol. Microbiol.">
        <title>Solimonas terrae sp. nov., isolated from soil.</title>
        <authorList>
            <person name="Kim S.J."/>
            <person name="Moon J.Y."/>
            <person name="Weon H.Y."/>
            <person name="Ahn J.H."/>
            <person name="Chen W.M."/>
            <person name="Kwon S.W."/>
        </authorList>
    </citation>
    <scope>NUCLEOTIDE SEQUENCE [LARGE SCALE GENOMIC DNA]</scope>
    <source>
        <strain evidence="2 3">KIS83-12</strain>
    </source>
</reference>
<dbReference type="Proteomes" id="UP000472676">
    <property type="component" value="Unassembled WGS sequence"/>
</dbReference>
<proteinExistence type="predicted"/>
<organism evidence="2 3">
    <name type="scientific">Solimonas terrae</name>
    <dbReference type="NCBI Taxonomy" id="1396819"/>
    <lineage>
        <taxon>Bacteria</taxon>
        <taxon>Pseudomonadati</taxon>
        <taxon>Pseudomonadota</taxon>
        <taxon>Gammaproteobacteria</taxon>
        <taxon>Nevskiales</taxon>
        <taxon>Nevskiaceae</taxon>
        <taxon>Solimonas</taxon>
    </lineage>
</organism>
<evidence type="ECO:0000313" key="2">
    <source>
        <dbReference type="EMBL" id="NGY04079.1"/>
    </source>
</evidence>
<evidence type="ECO:0000313" key="3">
    <source>
        <dbReference type="Proteomes" id="UP000472676"/>
    </source>
</evidence>
<feature type="transmembrane region" description="Helical" evidence="1">
    <location>
        <begin position="166"/>
        <end position="184"/>
    </location>
</feature>
<keyword evidence="1" id="KW-0812">Transmembrane</keyword>
<dbReference type="AlphaFoldDB" id="A0A6M2BPS4"/>
<keyword evidence="1" id="KW-0472">Membrane</keyword>